<evidence type="ECO:0000313" key="4">
    <source>
        <dbReference type="Proteomes" id="UP000700596"/>
    </source>
</evidence>
<dbReference type="Gene3D" id="3.40.50.1580">
    <property type="entry name" value="Nucleoside phosphorylase domain"/>
    <property type="match status" value="1"/>
</dbReference>
<evidence type="ECO:0000256" key="1">
    <source>
        <dbReference type="SAM" id="SignalP"/>
    </source>
</evidence>
<reference evidence="3" key="1">
    <citation type="journal article" date="2021" name="Nat. Commun.">
        <title>Genetic determinants of endophytism in the Arabidopsis root mycobiome.</title>
        <authorList>
            <person name="Mesny F."/>
            <person name="Miyauchi S."/>
            <person name="Thiergart T."/>
            <person name="Pickel B."/>
            <person name="Atanasova L."/>
            <person name="Karlsson M."/>
            <person name="Huettel B."/>
            <person name="Barry K.W."/>
            <person name="Haridas S."/>
            <person name="Chen C."/>
            <person name="Bauer D."/>
            <person name="Andreopoulos W."/>
            <person name="Pangilinan J."/>
            <person name="LaButti K."/>
            <person name="Riley R."/>
            <person name="Lipzen A."/>
            <person name="Clum A."/>
            <person name="Drula E."/>
            <person name="Henrissat B."/>
            <person name="Kohler A."/>
            <person name="Grigoriev I.V."/>
            <person name="Martin F.M."/>
            <person name="Hacquard S."/>
        </authorList>
    </citation>
    <scope>NUCLEOTIDE SEQUENCE</scope>
    <source>
        <strain evidence="3">MPI-CAGE-CH-0243</strain>
    </source>
</reference>
<name>A0A9P9D301_9PLEO</name>
<dbReference type="Pfam" id="PF25000">
    <property type="entry name" value="DUF7779"/>
    <property type="match status" value="1"/>
</dbReference>
<evidence type="ECO:0000313" key="3">
    <source>
        <dbReference type="EMBL" id="KAH7111790.1"/>
    </source>
</evidence>
<dbReference type="Gene3D" id="3.40.50.300">
    <property type="entry name" value="P-loop containing nucleotide triphosphate hydrolases"/>
    <property type="match status" value="1"/>
</dbReference>
<evidence type="ECO:0000259" key="2">
    <source>
        <dbReference type="Pfam" id="PF25000"/>
    </source>
</evidence>
<dbReference type="InterPro" id="IPR027417">
    <property type="entry name" value="P-loop_NTPase"/>
</dbReference>
<proteinExistence type="predicted"/>
<protein>
    <recommendedName>
        <fullName evidence="2">DUF7779 domain-containing protein</fullName>
    </recommendedName>
</protein>
<keyword evidence="4" id="KW-1185">Reference proteome</keyword>
<dbReference type="SUPFAM" id="SSF48452">
    <property type="entry name" value="TPR-like"/>
    <property type="match status" value="2"/>
</dbReference>
<gene>
    <name evidence="3" type="ORF">B0J11DRAFT_585727</name>
</gene>
<feature type="domain" description="DUF7779" evidence="2">
    <location>
        <begin position="542"/>
        <end position="612"/>
    </location>
</feature>
<organism evidence="3 4">
    <name type="scientific">Dendryphion nanum</name>
    <dbReference type="NCBI Taxonomy" id="256645"/>
    <lineage>
        <taxon>Eukaryota</taxon>
        <taxon>Fungi</taxon>
        <taxon>Dikarya</taxon>
        <taxon>Ascomycota</taxon>
        <taxon>Pezizomycotina</taxon>
        <taxon>Dothideomycetes</taxon>
        <taxon>Pleosporomycetidae</taxon>
        <taxon>Pleosporales</taxon>
        <taxon>Torulaceae</taxon>
        <taxon>Dendryphion</taxon>
    </lineage>
</organism>
<dbReference type="InterPro" id="IPR056681">
    <property type="entry name" value="DUF7779"/>
</dbReference>
<comment type="caution">
    <text evidence="3">The sequence shown here is derived from an EMBL/GenBank/DDBJ whole genome shotgun (WGS) entry which is preliminary data.</text>
</comment>
<feature type="chain" id="PRO_5040194676" description="DUF7779 domain-containing protein" evidence="1">
    <location>
        <begin position="26"/>
        <end position="898"/>
    </location>
</feature>
<dbReference type="EMBL" id="JAGMWT010000023">
    <property type="protein sequence ID" value="KAH7111790.1"/>
    <property type="molecule type" value="Genomic_DNA"/>
</dbReference>
<dbReference type="SUPFAM" id="SSF52540">
    <property type="entry name" value="P-loop containing nucleoside triphosphate hydrolases"/>
    <property type="match status" value="1"/>
</dbReference>
<dbReference type="PANTHER" id="PTHR46082:SF6">
    <property type="entry name" value="AAA+ ATPASE DOMAIN-CONTAINING PROTEIN-RELATED"/>
    <property type="match status" value="1"/>
</dbReference>
<accession>A0A9P9D301</accession>
<dbReference type="GO" id="GO:0009116">
    <property type="term" value="P:nucleoside metabolic process"/>
    <property type="evidence" value="ECO:0007669"/>
    <property type="project" value="InterPro"/>
</dbReference>
<dbReference type="Proteomes" id="UP000700596">
    <property type="component" value="Unassembled WGS sequence"/>
</dbReference>
<dbReference type="OrthoDB" id="20872at2759"/>
<dbReference type="GO" id="GO:0003824">
    <property type="term" value="F:catalytic activity"/>
    <property type="evidence" value="ECO:0007669"/>
    <property type="project" value="InterPro"/>
</dbReference>
<dbReference type="SUPFAM" id="SSF53167">
    <property type="entry name" value="Purine and uridine phosphorylases"/>
    <property type="match status" value="1"/>
</dbReference>
<dbReference type="InterPro" id="IPR011990">
    <property type="entry name" value="TPR-like_helical_dom_sf"/>
</dbReference>
<dbReference type="AlphaFoldDB" id="A0A9P9D301"/>
<dbReference type="PANTHER" id="PTHR46082">
    <property type="entry name" value="ATP/GTP-BINDING PROTEIN-RELATED"/>
    <property type="match status" value="1"/>
</dbReference>
<dbReference type="Pfam" id="PF13424">
    <property type="entry name" value="TPR_12"/>
    <property type="match status" value="2"/>
</dbReference>
<dbReference type="InterPro" id="IPR053137">
    <property type="entry name" value="NLR-like"/>
</dbReference>
<feature type="signal peptide" evidence="1">
    <location>
        <begin position="1"/>
        <end position="25"/>
    </location>
</feature>
<keyword evidence="1" id="KW-0732">Signal</keyword>
<dbReference type="InterPro" id="IPR035994">
    <property type="entry name" value="Nucleoside_phosphorylase_sf"/>
</dbReference>
<sequence>MRATFKAIRFGLMVGIGGGVPSVEADIWLGDVVVSQPHQTASGVVQYDSGKTTLDGFQRTGSLNSPPQILLGAAAKVRASELRGRSKLSEHISKLERNHKFHRKTAGPDVLYEATYDHEGGQTCDVCNTDRQEARQPRESNEVVVHYGTIASGNQVIKDGRMRDKFSTELGGVLCFEMEAAGLMNVFPCLVIRGICDYADSHKNKRWQPYAAGTAAAYAKEVLLAIPPAEVAKARTLEDMIQGLISPPKCPQPRPLPSSTVPFRRDDDFISRDALNRVHQICARPAARAALVGLGGSQIAIEYAYQLRDKSPDVWVFWVHAGTQARLEEGYRKIAEATKMDGWNDPKTDVLRLVRAWLCDETNGRWVMIVDNADDSNVFFLPVQSTQAVGVAGLGQAVEPLSDCLPQSRNGAILVTSRSRDVASRLTGSNSSIVEVKPMDVGDGLALLHKKLGSVASEEGAVELLQALDYMPLAITQAAAFIEQRAPRMTILRYVDEVRKSDTSRARLLQKDVGDSRRDGRASNSIITTWQISLEHIRTHIPTAARLLSLMSLFDRQGIPESLLYGQYEEVDDSEADFDDDIHTLTSYSLVEMGADGRQFEMHRLVQFSTKRWLELNQELEIWKERYVLLMDGSYPVGRHENWPICQALFPHVQAAVGCRPDSVKALVAWASALFKGAWYASEIGQYGVAKDMGVSALEAREAILGVEHPDTLNSMNGSAIVLQWQGGYKAAEEMNQRALEGYEKALGKERPDTLKTAGNLAVTLRLMSRYEEARIIMLRVLKEHEMALGKEHPDTLTSVNNLALVLQDQGKYEEAEEMNRQALAGREKALGKEHPDTLTSVYCLAFLFHEQKQHQPALELYQRANNGFERMLGSQHPTTVACARHFSSLLQQIKHTP</sequence>
<dbReference type="Gene3D" id="1.25.40.10">
    <property type="entry name" value="Tetratricopeptide repeat domain"/>
    <property type="match status" value="2"/>
</dbReference>